<gene>
    <name evidence="3" type="ORF">ADEAN_000298000</name>
</gene>
<sequence>MSVSNSQKAPAASPAEGNNSGMGGNPFAGNPDAMAQMLKYLPTIMKVAAQAPGVVFGFVATIFYVLVILGRTSFRENVAAVSGFHLLVFFCLREVYQPCVDAYHRIKEAQLRKQKQKRFASDIGMQYRQTLD</sequence>
<evidence type="ECO:0000256" key="1">
    <source>
        <dbReference type="SAM" id="MobiDB-lite"/>
    </source>
</evidence>
<keyword evidence="2" id="KW-0812">Transmembrane</keyword>
<evidence type="ECO:0000313" key="4">
    <source>
        <dbReference type="Proteomes" id="UP000515908"/>
    </source>
</evidence>
<dbReference type="Proteomes" id="UP000515908">
    <property type="component" value="Chromosome 05"/>
</dbReference>
<dbReference type="EMBL" id="LR877149">
    <property type="protein sequence ID" value="CAD2215525.1"/>
    <property type="molecule type" value="Genomic_DNA"/>
</dbReference>
<feature type="transmembrane region" description="Helical" evidence="2">
    <location>
        <begin position="47"/>
        <end position="69"/>
    </location>
</feature>
<accession>A0A7G2C7V2</accession>
<name>A0A7G2C7V2_9TRYP</name>
<evidence type="ECO:0000313" key="3">
    <source>
        <dbReference type="EMBL" id="CAD2215525.1"/>
    </source>
</evidence>
<keyword evidence="2" id="KW-1133">Transmembrane helix</keyword>
<keyword evidence="2" id="KW-0472">Membrane</keyword>
<organism evidence="3 4">
    <name type="scientific">Angomonas deanei</name>
    <dbReference type="NCBI Taxonomy" id="59799"/>
    <lineage>
        <taxon>Eukaryota</taxon>
        <taxon>Discoba</taxon>
        <taxon>Euglenozoa</taxon>
        <taxon>Kinetoplastea</taxon>
        <taxon>Metakinetoplastina</taxon>
        <taxon>Trypanosomatida</taxon>
        <taxon>Trypanosomatidae</taxon>
        <taxon>Strigomonadinae</taxon>
        <taxon>Angomonas</taxon>
    </lineage>
</organism>
<dbReference type="OrthoDB" id="271742at2759"/>
<feature type="region of interest" description="Disordered" evidence="1">
    <location>
        <begin position="1"/>
        <end position="26"/>
    </location>
</feature>
<proteinExistence type="predicted"/>
<dbReference type="AlphaFoldDB" id="A0A7G2C7V2"/>
<dbReference type="VEuPathDB" id="TriTrypDB:ADEAN_000298000"/>
<protein>
    <submittedName>
        <fullName evidence="3">Uncharacterized protein</fullName>
    </submittedName>
</protein>
<evidence type="ECO:0000256" key="2">
    <source>
        <dbReference type="SAM" id="Phobius"/>
    </source>
</evidence>
<keyword evidence="4" id="KW-1185">Reference proteome</keyword>
<reference evidence="3 4" key="1">
    <citation type="submission" date="2020-08" db="EMBL/GenBank/DDBJ databases">
        <authorList>
            <person name="Newling K."/>
            <person name="Davey J."/>
            <person name="Forrester S."/>
        </authorList>
    </citation>
    <scope>NUCLEOTIDE SEQUENCE [LARGE SCALE GENOMIC DNA]</scope>
    <source>
        <strain evidence="4">Crithidia deanei Carvalho (ATCC PRA-265)</strain>
    </source>
</reference>